<dbReference type="InterPro" id="IPR040247">
    <property type="entry name" value="DUF5524"/>
</dbReference>
<dbReference type="EMBL" id="REGN01007439">
    <property type="protein sequence ID" value="RNA06296.1"/>
    <property type="molecule type" value="Genomic_DNA"/>
</dbReference>
<evidence type="ECO:0000313" key="1">
    <source>
        <dbReference type="EMBL" id="RNA06296.1"/>
    </source>
</evidence>
<protein>
    <submittedName>
        <fullName evidence="1">Uridine phosphorylase 1</fullName>
    </submittedName>
</protein>
<name>A0A3M7Q4B1_BRAPC</name>
<accession>A0A3M7Q4B1</accession>
<dbReference type="PANTHER" id="PTHR31097:SF2">
    <property type="entry name" value="CHROMOSOME 7 OPEN READING FRAME 57"/>
    <property type="match status" value="1"/>
</dbReference>
<sequence>MSISHRKPEDEIWYVHAPLKNEKRPIVPTVQPSNIPYLNGIMDTEEEINKQQTIWFKDTDSEFVKLSKLGGRQDLLIHRVKENPKEPVGYPIPSWWTDMLTEVVTEKKEDNAPYEFQVPAWFAHQDKSNAADLRVREHKMDQSIKKKMAKHETIEEPRKYGQLRNYLNPVKMKSNSNRQENLNLGLKQQNNESTTTMLKLMSNHYQQERPRDYNEWKNNNLESLTGTTSRGIF</sequence>
<keyword evidence="2" id="KW-1185">Reference proteome</keyword>
<dbReference type="Proteomes" id="UP000276133">
    <property type="component" value="Unassembled WGS sequence"/>
</dbReference>
<evidence type="ECO:0000313" key="2">
    <source>
        <dbReference type="Proteomes" id="UP000276133"/>
    </source>
</evidence>
<dbReference type="OrthoDB" id="10012494at2759"/>
<dbReference type="STRING" id="10195.A0A3M7Q4B1"/>
<dbReference type="Pfam" id="PF17662">
    <property type="entry name" value="DUF5524"/>
    <property type="match status" value="1"/>
</dbReference>
<comment type="caution">
    <text evidence="1">The sequence shown here is derived from an EMBL/GenBank/DDBJ whole genome shotgun (WGS) entry which is preliminary data.</text>
</comment>
<dbReference type="AlphaFoldDB" id="A0A3M7Q4B1"/>
<gene>
    <name evidence="1" type="ORF">BpHYR1_042366</name>
</gene>
<reference evidence="1 2" key="1">
    <citation type="journal article" date="2018" name="Sci. Rep.">
        <title>Genomic signatures of local adaptation to the degree of environmental predictability in rotifers.</title>
        <authorList>
            <person name="Franch-Gras L."/>
            <person name="Hahn C."/>
            <person name="Garcia-Roger E.M."/>
            <person name="Carmona M.J."/>
            <person name="Serra M."/>
            <person name="Gomez A."/>
        </authorList>
    </citation>
    <scope>NUCLEOTIDE SEQUENCE [LARGE SCALE GENOMIC DNA]</scope>
    <source>
        <strain evidence="1">HYR1</strain>
    </source>
</reference>
<proteinExistence type="predicted"/>
<organism evidence="1 2">
    <name type="scientific">Brachionus plicatilis</name>
    <name type="common">Marine rotifer</name>
    <name type="synonym">Brachionus muelleri</name>
    <dbReference type="NCBI Taxonomy" id="10195"/>
    <lineage>
        <taxon>Eukaryota</taxon>
        <taxon>Metazoa</taxon>
        <taxon>Spiralia</taxon>
        <taxon>Gnathifera</taxon>
        <taxon>Rotifera</taxon>
        <taxon>Eurotatoria</taxon>
        <taxon>Monogononta</taxon>
        <taxon>Pseudotrocha</taxon>
        <taxon>Ploima</taxon>
        <taxon>Brachionidae</taxon>
        <taxon>Brachionus</taxon>
    </lineage>
</organism>
<dbReference type="PANTHER" id="PTHR31097">
    <property type="entry name" value="SI:DKEY-276J7.1"/>
    <property type="match status" value="1"/>
</dbReference>